<feature type="domain" description="Carbohydrate kinase PfkB" evidence="10">
    <location>
        <begin position="15"/>
        <end position="315"/>
    </location>
</feature>
<keyword evidence="1 9" id="KW-0808">Transferase</keyword>
<dbReference type="GO" id="GO:0005829">
    <property type="term" value="C:cytosol"/>
    <property type="evidence" value="ECO:0007669"/>
    <property type="project" value="TreeGrafter"/>
</dbReference>
<comment type="activity regulation">
    <text evidence="9">Activated by a monovalent cation that binds near, but not in, the active site. The most likely occupant of the site in vivo is potassium. Ion binding induces a conformational change that may alter substrate affinity.</text>
</comment>
<comment type="pathway">
    <text evidence="9">Carbohydrate metabolism; D-ribose degradation; D-ribose 5-phosphate from beta-D-ribopyranose: step 2/2.</text>
</comment>
<comment type="subcellular location">
    <subcellularLocation>
        <location evidence="9">Cytoplasm</location>
    </subcellularLocation>
</comment>
<keyword evidence="4 9" id="KW-0418">Kinase</keyword>
<feature type="binding site" evidence="9">
    <location>
        <begin position="23"/>
        <end position="25"/>
    </location>
    <ligand>
        <name>substrate</name>
    </ligand>
</feature>
<keyword evidence="8 9" id="KW-0119">Carbohydrate metabolism</keyword>
<evidence type="ECO:0000256" key="9">
    <source>
        <dbReference type="HAMAP-Rule" id="MF_01987"/>
    </source>
</evidence>
<keyword evidence="9" id="KW-0963">Cytoplasm</keyword>
<feature type="binding site" evidence="9">
    <location>
        <position position="315"/>
    </location>
    <ligand>
        <name>K(+)</name>
        <dbReference type="ChEBI" id="CHEBI:29103"/>
    </ligand>
</feature>
<sequence>MHTCVRAVLGDVSGEVAVFGSLNADLTVRTERFPKPGETISGEDLVILPGGKSANQAVQAGLLGAHVRMIGAVGADGHGDLLLESLQRAGVDTSEVQREEVSTGTAIITVDSAGDNTIVVSPGANGRVDVPTAQRHRDVIGEARVLGLCMEVSPDAVEAAARIAHDAGTRVVFNNSPFHPVLSAGLLEAIDVLVVNEHELADMLKPGTSDAAAEPECERADDATDWGDCARRLAAMGIPSAVVTLGGRGSMVIEGEEITPVDPFPADVVDTTGAGDSFLGTLLAALAAGAGLKEAAGAASAVSAFATTSVGAQASYGDIAAVEQHFA</sequence>
<feature type="binding site" evidence="9">
    <location>
        <position position="276"/>
    </location>
    <ligand>
        <name>substrate</name>
    </ligand>
</feature>
<dbReference type="Proteomes" id="UP000185736">
    <property type="component" value="Unassembled WGS sequence"/>
</dbReference>
<keyword evidence="5 9" id="KW-0067">ATP-binding</keyword>
<evidence type="ECO:0000259" key="10">
    <source>
        <dbReference type="Pfam" id="PF00294"/>
    </source>
</evidence>
<keyword evidence="3 9" id="KW-0547">Nucleotide-binding</keyword>
<feature type="active site" description="Proton acceptor" evidence="9">
    <location>
        <position position="276"/>
    </location>
</feature>
<feature type="binding site" evidence="9">
    <location>
        <begin position="244"/>
        <end position="249"/>
    </location>
    <ligand>
        <name>ATP</name>
        <dbReference type="ChEBI" id="CHEBI:30616"/>
    </ligand>
</feature>
<keyword evidence="6 9" id="KW-0460">Magnesium</keyword>
<dbReference type="AlphaFoldDB" id="A0A1Q8I3N7"/>
<feature type="binding site" evidence="9">
    <location>
        <position position="309"/>
    </location>
    <ligand>
        <name>K(+)</name>
        <dbReference type="ChEBI" id="CHEBI:29103"/>
    </ligand>
</feature>
<dbReference type="PANTHER" id="PTHR10584">
    <property type="entry name" value="SUGAR KINASE"/>
    <property type="match status" value="1"/>
</dbReference>
<dbReference type="PANTHER" id="PTHR10584:SF166">
    <property type="entry name" value="RIBOKINASE"/>
    <property type="match status" value="1"/>
</dbReference>
<dbReference type="CDD" id="cd01174">
    <property type="entry name" value="ribokinase"/>
    <property type="match status" value="1"/>
</dbReference>
<evidence type="ECO:0000256" key="4">
    <source>
        <dbReference type="ARBA" id="ARBA00022777"/>
    </source>
</evidence>
<dbReference type="SUPFAM" id="SSF53613">
    <property type="entry name" value="Ribokinase-like"/>
    <property type="match status" value="1"/>
</dbReference>
<feature type="binding site" evidence="9">
    <location>
        <position position="306"/>
    </location>
    <ligand>
        <name>K(+)</name>
        <dbReference type="ChEBI" id="CHEBI:29103"/>
    </ligand>
</feature>
<reference evidence="11 12" key="1">
    <citation type="submission" date="2016-12" db="EMBL/GenBank/DDBJ databases">
        <title>Genomic comparison of strains in the 'Actinomyces naeslundii' group.</title>
        <authorList>
            <person name="Mughal S.R."/>
            <person name="Do T."/>
            <person name="Gilbert S.C."/>
            <person name="Witherden E.A."/>
            <person name="Didelot X."/>
            <person name="Beighton D."/>
        </authorList>
    </citation>
    <scope>NUCLEOTIDE SEQUENCE [LARGE SCALE GENOMIC DNA]</scope>
    <source>
        <strain evidence="11 12">S64C</strain>
    </source>
</reference>
<comment type="caution">
    <text evidence="9">Lacks conserved residue(s) required for the propagation of feature annotation.</text>
</comment>
<feature type="binding site" evidence="9">
    <location>
        <position position="196"/>
    </location>
    <ligand>
        <name>ATP</name>
        <dbReference type="ChEBI" id="CHEBI:30616"/>
    </ligand>
</feature>
<comment type="function">
    <text evidence="9">Catalyzes the phosphorylation of ribose at O-5 in a reaction requiring ATP and magnesium. The resulting D-ribose-5-phosphate can then be used either for sythesis of nucleotides, histidine, and tryptophan, or as a component of the pentose phosphate pathway.</text>
</comment>
<dbReference type="GO" id="GO:0019303">
    <property type="term" value="P:D-ribose catabolic process"/>
    <property type="evidence" value="ECO:0007669"/>
    <property type="project" value="UniProtKB-UniRule"/>
</dbReference>
<comment type="cofactor">
    <cofactor evidence="9">
        <name>Mg(2+)</name>
        <dbReference type="ChEBI" id="CHEBI:18420"/>
    </cofactor>
    <text evidence="9">Requires a divalent cation, most likely magnesium in vivo, as an electrophilic catalyst to aid phosphoryl group transfer. It is the chelate of the metal and the nucleotide that is the actual substrate.</text>
</comment>
<dbReference type="HAMAP" id="MF_01987">
    <property type="entry name" value="Ribokinase"/>
    <property type="match status" value="1"/>
</dbReference>
<dbReference type="EC" id="2.7.1.15" evidence="9"/>
<feature type="binding site" evidence="9">
    <location>
        <position position="151"/>
    </location>
    <ligand>
        <name>substrate</name>
    </ligand>
</feature>
<feature type="binding site" evidence="9">
    <location>
        <position position="270"/>
    </location>
    <ligand>
        <name>K(+)</name>
        <dbReference type="ChEBI" id="CHEBI:29103"/>
    </ligand>
</feature>
<protein>
    <recommendedName>
        <fullName evidence="9">Ribokinase</fullName>
        <shortName evidence="9">RK</shortName>
        <ecNumber evidence="9">2.7.1.15</ecNumber>
    </recommendedName>
</protein>
<feature type="binding site" evidence="9">
    <location>
        <position position="311"/>
    </location>
    <ligand>
        <name>K(+)</name>
        <dbReference type="ChEBI" id="CHEBI:29103"/>
    </ligand>
</feature>
<keyword evidence="2 9" id="KW-0479">Metal-binding</keyword>
<comment type="catalytic activity">
    <reaction evidence="9">
        <text>D-ribose + ATP = D-ribose 5-phosphate + ADP + H(+)</text>
        <dbReference type="Rhea" id="RHEA:13697"/>
        <dbReference type="ChEBI" id="CHEBI:15378"/>
        <dbReference type="ChEBI" id="CHEBI:30616"/>
        <dbReference type="ChEBI" id="CHEBI:47013"/>
        <dbReference type="ChEBI" id="CHEBI:78346"/>
        <dbReference type="ChEBI" id="CHEBI:456216"/>
        <dbReference type="EC" id="2.7.1.15"/>
    </reaction>
</comment>
<dbReference type="Pfam" id="PF00294">
    <property type="entry name" value="PfkB"/>
    <property type="match status" value="1"/>
</dbReference>
<dbReference type="InterPro" id="IPR029056">
    <property type="entry name" value="Ribokinase-like"/>
</dbReference>
<keyword evidence="7 9" id="KW-0630">Potassium</keyword>
<dbReference type="Gene3D" id="3.40.1190.20">
    <property type="match status" value="1"/>
</dbReference>
<evidence type="ECO:0000256" key="5">
    <source>
        <dbReference type="ARBA" id="ARBA00022840"/>
    </source>
</evidence>
<proteinExistence type="inferred from homology"/>
<dbReference type="GO" id="GO:0005524">
    <property type="term" value="F:ATP binding"/>
    <property type="evidence" value="ECO:0007669"/>
    <property type="project" value="UniProtKB-UniRule"/>
</dbReference>
<dbReference type="InterPro" id="IPR002139">
    <property type="entry name" value="Ribo/fructo_kinase"/>
</dbReference>
<dbReference type="GO" id="GO:0004747">
    <property type="term" value="F:ribokinase activity"/>
    <property type="evidence" value="ECO:0007669"/>
    <property type="project" value="UniProtKB-UniRule"/>
</dbReference>
<name>A0A1Q8I3N7_9ACTO</name>
<evidence type="ECO:0000313" key="11">
    <source>
        <dbReference type="EMBL" id="OLL15704.1"/>
    </source>
</evidence>
<evidence type="ECO:0000256" key="3">
    <source>
        <dbReference type="ARBA" id="ARBA00022741"/>
    </source>
</evidence>
<evidence type="ECO:0000256" key="8">
    <source>
        <dbReference type="ARBA" id="ARBA00023277"/>
    </source>
</evidence>
<evidence type="ECO:0000256" key="2">
    <source>
        <dbReference type="ARBA" id="ARBA00022723"/>
    </source>
</evidence>
<comment type="subunit">
    <text evidence="9">Homodimer.</text>
</comment>
<dbReference type="PRINTS" id="PR00990">
    <property type="entry name" value="RIBOKINASE"/>
</dbReference>
<feature type="binding site" evidence="9">
    <location>
        <position position="272"/>
    </location>
    <ligand>
        <name>K(+)</name>
        <dbReference type="ChEBI" id="CHEBI:29103"/>
    </ligand>
</feature>
<evidence type="ECO:0000313" key="12">
    <source>
        <dbReference type="Proteomes" id="UP000185736"/>
    </source>
</evidence>
<feature type="binding site" evidence="9">
    <location>
        <begin position="51"/>
        <end position="55"/>
    </location>
    <ligand>
        <name>substrate</name>
    </ligand>
</feature>
<dbReference type="UniPathway" id="UPA00916">
    <property type="reaction ID" value="UER00889"/>
</dbReference>
<evidence type="ECO:0000256" key="7">
    <source>
        <dbReference type="ARBA" id="ARBA00022958"/>
    </source>
</evidence>
<organism evidence="11 12">
    <name type="scientific">Actinomyces oris</name>
    <dbReference type="NCBI Taxonomy" id="544580"/>
    <lineage>
        <taxon>Bacteria</taxon>
        <taxon>Bacillati</taxon>
        <taxon>Actinomycetota</taxon>
        <taxon>Actinomycetes</taxon>
        <taxon>Actinomycetales</taxon>
        <taxon>Actinomycetaceae</taxon>
        <taxon>Actinomyces</taxon>
    </lineage>
</organism>
<gene>
    <name evidence="9" type="primary">rbsK</name>
    <name evidence="11" type="ORF">BKH32_01605</name>
</gene>
<comment type="caution">
    <text evidence="11">The sequence shown here is derived from an EMBL/GenBank/DDBJ whole genome shotgun (WGS) entry which is preliminary data.</text>
</comment>
<accession>A0A1Q8I3N7</accession>
<dbReference type="InterPro" id="IPR011877">
    <property type="entry name" value="Ribokinase"/>
</dbReference>
<dbReference type="RefSeq" id="WP_075248322.1">
    <property type="nucleotide sequence ID" value="NZ_MSGO01000006.1"/>
</dbReference>
<feature type="binding site" evidence="9">
    <location>
        <begin position="275"/>
        <end position="276"/>
    </location>
    <ligand>
        <name>ATP</name>
        <dbReference type="ChEBI" id="CHEBI:30616"/>
    </ligand>
</feature>
<dbReference type="GO" id="GO:0046872">
    <property type="term" value="F:metal ion binding"/>
    <property type="evidence" value="ECO:0007669"/>
    <property type="project" value="UniProtKB-KW"/>
</dbReference>
<comment type="similarity">
    <text evidence="9">Belongs to the carbohydrate kinase PfkB family. Ribokinase subfamily.</text>
</comment>
<dbReference type="EMBL" id="MSGO01000006">
    <property type="protein sequence ID" value="OLL15704.1"/>
    <property type="molecule type" value="Genomic_DNA"/>
</dbReference>
<evidence type="ECO:0000256" key="6">
    <source>
        <dbReference type="ARBA" id="ARBA00022842"/>
    </source>
</evidence>
<evidence type="ECO:0000256" key="1">
    <source>
        <dbReference type="ARBA" id="ARBA00022679"/>
    </source>
</evidence>
<dbReference type="InterPro" id="IPR011611">
    <property type="entry name" value="PfkB_dom"/>
</dbReference>